<dbReference type="Proteomes" id="UP000276223">
    <property type="component" value="Unassembled WGS sequence"/>
</dbReference>
<evidence type="ECO:0000256" key="1">
    <source>
        <dbReference type="SAM" id="Phobius"/>
    </source>
</evidence>
<evidence type="ECO:0000313" key="3">
    <source>
        <dbReference type="Proteomes" id="UP000276223"/>
    </source>
</evidence>
<keyword evidence="3" id="KW-1185">Reference proteome</keyword>
<organism evidence="2 3">
    <name type="scientific">Desulfosoma caldarium</name>
    <dbReference type="NCBI Taxonomy" id="610254"/>
    <lineage>
        <taxon>Bacteria</taxon>
        <taxon>Pseudomonadati</taxon>
        <taxon>Thermodesulfobacteriota</taxon>
        <taxon>Syntrophobacteria</taxon>
        <taxon>Syntrophobacterales</taxon>
        <taxon>Syntrophobacteraceae</taxon>
        <taxon>Desulfosoma</taxon>
    </lineage>
</organism>
<evidence type="ECO:0000313" key="2">
    <source>
        <dbReference type="EMBL" id="ROR02940.1"/>
    </source>
</evidence>
<dbReference type="AlphaFoldDB" id="A0A3N1VLX3"/>
<protein>
    <submittedName>
        <fullName evidence="2">Uncharacterized protein</fullName>
    </submittedName>
</protein>
<gene>
    <name evidence="2" type="ORF">EDC27_0189</name>
</gene>
<keyword evidence="1" id="KW-0812">Transmembrane</keyword>
<reference evidence="2 3" key="1">
    <citation type="submission" date="2018-11" db="EMBL/GenBank/DDBJ databases">
        <title>Genomic Encyclopedia of Type Strains, Phase IV (KMG-IV): sequencing the most valuable type-strain genomes for metagenomic binning, comparative biology and taxonomic classification.</title>
        <authorList>
            <person name="Goeker M."/>
        </authorList>
    </citation>
    <scope>NUCLEOTIDE SEQUENCE [LARGE SCALE GENOMIC DNA]</scope>
    <source>
        <strain evidence="2 3">DSM 22027</strain>
    </source>
</reference>
<name>A0A3N1VLX3_9BACT</name>
<proteinExistence type="predicted"/>
<feature type="transmembrane region" description="Helical" evidence="1">
    <location>
        <begin position="224"/>
        <end position="248"/>
    </location>
</feature>
<keyword evidence="1" id="KW-1133">Transmembrane helix</keyword>
<dbReference type="EMBL" id="RJVA01000009">
    <property type="protein sequence ID" value="ROR02940.1"/>
    <property type="molecule type" value="Genomic_DNA"/>
</dbReference>
<accession>A0A3N1VLX3</accession>
<keyword evidence="1" id="KW-0472">Membrane</keyword>
<sequence length="257" mass="29257">MEDRRHALDLSFEERISQLYTVAHTHSFEQIRSQEKLYEIFGLLQHRSKYFVALGVINDQGNHVAYAGPYALKGINYKDSEWFQSVRLRGIYMSDVFLGVRNFPHFVIAVMRREEKKFWILRATMNTDLFESMVKVAQAGEFGDAFLVNQRNVLQTSSRFLSRVMENLGMLALPWFAGTRLITQDIGQRTMVVGATWLQTAHGCWWSWKILRKSIFPFLQTRSLALILLAAGVAVVVLGAVFIVTLPLNVPGASPVG</sequence>
<comment type="caution">
    <text evidence="2">The sequence shown here is derived from an EMBL/GenBank/DDBJ whole genome shotgun (WGS) entry which is preliminary data.</text>
</comment>
<dbReference type="Gene3D" id="3.30.450.20">
    <property type="entry name" value="PAS domain"/>
    <property type="match status" value="1"/>
</dbReference>